<gene>
    <name evidence="3" type="ORF">BP01DRAFT_49003</name>
</gene>
<protein>
    <submittedName>
        <fullName evidence="3">Uncharacterized protein</fullName>
    </submittedName>
</protein>
<dbReference type="EMBL" id="KZ821232">
    <property type="protein sequence ID" value="PYH45320.1"/>
    <property type="molecule type" value="Genomic_DNA"/>
</dbReference>
<keyword evidence="2" id="KW-0732">Signal</keyword>
<feature type="transmembrane region" description="Helical" evidence="1">
    <location>
        <begin position="27"/>
        <end position="53"/>
    </location>
</feature>
<feature type="chain" id="PRO_5016466413" evidence="2">
    <location>
        <begin position="18"/>
        <end position="102"/>
    </location>
</feature>
<keyword evidence="1" id="KW-0472">Membrane</keyword>
<keyword evidence="1" id="KW-0812">Transmembrane</keyword>
<evidence type="ECO:0000256" key="1">
    <source>
        <dbReference type="SAM" id="Phobius"/>
    </source>
</evidence>
<accession>A0A318ZN41</accession>
<dbReference type="Proteomes" id="UP000248349">
    <property type="component" value="Unassembled WGS sequence"/>
</dbReference>
<name>A0A318ZN41_9EURO</name>
<evidence type="ECO:0000256" key="2">
    <source>
        <dbReference type="SAM" id="SignalP"/>
    </source>
</evidence>
<keyword evidence="1" id="KW-1133">Transmembrane helix</keyword>
<dbReference type="AlphaFoldDB" id="A0A318ZN41"/>
<feature type="signal peptide" evidence="2">
    <location>
        <begin position="1"/>
        <end position="17"/>
    </location>
</feature>
<dbReference type="GeneID" id="37081125"/>
<dbReference type="RefSeq" id="XP_025431302.1">
    <property type="nucleotide sequence ID" value="XM_025579896.1"/>
</dbReference>
<evidence type="ECO:0000313" key="3">
    <source>
        <dbReference type="EMBL" id="PYH45320.1"/>
    </source>
</evidence>
<keyword evidence="4" id="KW-1185">Reference proteome</keyword>
<proteinExistence type="predicted"/>
<organism evidence="3 4">
    <name type="scientific">Aspergillus saccharolyticus JOP 1030-1</name>
    <dbReference type="NCBI Taxonomy" id="1450539"/>
    <lineage>
        <taxon>Eukaryota</taxon>
        <taxon>Fungi</taxon>
        <taxon>Dikarya</taxon>
        <taxon>Ascomycota</taxon>
        <taxon>Pezizomycotina</taxon>
        <taxon>Eurotiomycetes</taxon>
        <taxon>Eurotiomycetidae</taxon>
        <taxon>Eurotiales</taxon>
        <taxon>Aspergillaceae</taxon>
        <taxon>Aspergillus</taxon>
        <taxon>Aspergillus subgen. Circumdati</taxon>
    </lineage>
</organism>
<evidence type="ECO:0000313" key="4">
    <source>
        <dbReference type="Proteomes" id="UP000248349"/>
    </source>
</evidence>
<reference evidence="3 4" key="1">
    <citation type="submission" date="2016-12" db="EMBL/GenBank/DDBJ databases">
        <title>The genomes of Aspergillus section Nigri reveals drivers in fungal speciation.</title>
        <authorList>
            <consortium name="DOE Joint Genome Institute"/>
            <person name="Vesth T.C."/>
            <person name="Nybo J."/>
            <person name="Theobald S."/>
            <person name="Brandl J."/>
            <person name="Frisvad J.C."/>
            <person name="Nielsen K.F."/>
            <person name="Lyhne E.K."/>
            <person name="Kogle M.E."/>
            <person name="Kuo A."/>
            <person name="Riley R."/>
            <person name="Clum A."/>
            <person name="Nolan M."/>
            <person name="Lipzen A."/>
            <person name="Salamov A."/>
            <person name="Henrissat B."/>
            <person name="Wiebenga A."/>
            <person name="De Vries R.P."/>
            <person name="Grigoriev I.V."/>
            <person name="Mortensen U.H."/>
            <person name="Andersen M.R."/>
            <person name="Baker S.E."/>
        </authorList>
    </citation>
    <scope>NUCLEOTIDE SEQUENCE [LARGE SCALE GENOMIC DNA]</scope>
    <source>
        <strain evidence="3 4">JOP 1030-1</strain>
    </source>
</reference>
<sequence>MLFYLLVAWIWCTVLQAAREGDHGWSSAVGSLAVQCSAVCTALGYWSYLVFLYSSKAMHLYIRGWVHCRLRDRLPSKKKRERERYILVHSRSVHTVNHTERG</sequence>